<dbReference type="InterPro" id="IPR009057">
    <property type="entry name" value="Homeodomain-like_sf"/>
</dbReference>
<feature type="DNA-binding region" description="H-T-H motif" evidence="4">
    <location>
        <begin position="51"/>
        <end position="70"/>
    </location>
</feature>
<evidence type="ECO:0000256" key="3">
    <source>
        <dbReference type="ARBA" id="ARBA00023163"/>
    </source>
</evidence>
<dbReference type="GO" id="GO:0003700">
    <property type="term" value="F:DNA-binding transcription factor activity"/>
    <property type="evidence" value="ECO:0007669"/>
    <property type="project" value="TreeGrafter"/>
</dbReference>
<evidence type="ECO:0000256" key="1">
    <source>
        <dbReference type="ARBA" id="ARBA00023015"/>
    </source>
</evidence>
<dbReference type="Gene3D" id="1.10.10.60">
    <property type="entry name" value="Homeodomain-like"/>
    <property type="match status" value="1"/>
</dbReference>
<organism evidence="6 7">
    <name type="scientific">Williamsia marianensis</name>
    <dbReference type="NCBI Taxonomy" id="85044"/>
    <lineage>
        <taxon>Bacteria</taxon>
        <taxon>Bacillati</taxon>
        <taxon>Actinomycetota</taxon>
        <taxon>Actinomycetes</taxon>
        <taxon>Mycobacteriales</taxon>
        <taxon>Nocardiaceae</taxon>
        <taxon>Williamsia</taxon>
    </lineage>
</organism>
<evidence type="ECO:0000256" key="4">
    <source>
        <dbReference type="PROSITE-ProRule" id="PRU00335"/>
    </source>
</evidence>
<dbReference type="PRINTS" id="PR00455">
    <property type="entry name" value="HTHTETR"/>
</dbReference>
<dbReference type="PANTHER" id="PTHR30055">
    <property type="entry name" value="HTH-TYPE TRANSCRIPTIONAL REGULATOR RUTR"/>
    <property type="match status" value="1"/>
</dbReference>
<proteinExistence type="predicted"/>
<name>A0A315S5F6_WILMA</name>
<dbReference type="PANTHER" id="PTHR30055:SF234">
    <property type="entry name" value="HTH-TYPE TRANSCRIPTIONAL REGULATOR BETI"/>
    <property type="match status" value="1"/>
</dbReference>
<accession>A0A495JZC0</accession>
<dbReference type="Proteomes" id="UP000274762">
    <property type="component" value="Unassembled WGS sequence"/>
</dbReference>
<keyword evidence="3" id="KW-0804">Transcription</keyword>
<evidence type="ECO:0000313" key="6">
    <source>
        <dbReference type="EMBL" id="RKR93928.1"/>
    </source>
</evidence>
<dbReference type="PROSITE" id="PS01081">
    <property type="entry name" value="HTH_TETR_1"/>
    <property type="match status" value="1"/>
</dbReference>
<keyword evidence="1" id="KW-0805">Transcription regulation</keyword>
<dbReference type="Pfam" id="PF00440">
    <property type="entry name" value="TetR_N"/>
    <property type="match status" value="1"/>
</dbReference>
<dbReference type="SUPFAM" id="SSF46689">
    <property type="entry name" value="Homeodomain-like"/>
    <property type="match status" value="1"/>
</dbReference>
<dbReference type="PROSITE" id="PS50977">
    <property type="entry name" value="HTH_TETR_2"/>
    <property type="match status" value="1"/>
</dbReference>
<accession>A0A315S5F6</accession>
<dbReference type="InterPro" id="IPR050109">
    <property type="entry name" value="HTH-type_TetR-like_transc_reg"/>
</dbReference>
<reference evidence="6 7" key="1">
    <citation type="submission" date="2018-10" db="EMBL/GenBank/DDBJ databases">
        <title>Sequencing the genomes of 1000 actinobacteria strains.</title>
        <authorList>
            <person name="Klenk H.-P."/>
        </authorList>
    </citation>
    <scope>NUCLEOTIDE SEQUENCE [LARGE SCALE GENOMIC DNA]</scope>
    <source>
        <strain evidence="6 7">DSM 44343</strain>
    </source>
</reference>
<dbReference type="AlphaFoldDB" id="A0A315S5F6"/>
<dbReference type="Gene3D" id="1.10.357.10">
    <property type="entry name" value="Tetracycline Repressor, domain 2"/>
    <property type="match status" value="1"/>
</dbReference>
<dbReference type="InterPro" id="IPR001647">
    <property type="entry name" value="HTH_TetR"/>
</dbReference>
<keyword evidence="2 4" id="KW-0238">DNA-binding</keyword>
<comment type="caution">
    <text evidence="6">The sequence shown here is derived from an EMBL/GenBank/DDBJ whole genome shotgun (WGS) entry which is preliminary data.</text>
</comment>
<feature type="domain" description="HTH tetR-type" evidence="5">
    <location>
        <begin position="28"/>
        <end position="88"/>
    </location>
</feature>
<dbReference type="EMBL" id="RBKV01000001">
    <property type="protein sequence ID" value="RKR93928.1"/>
    <property type="molecule type" value="Genomic_DNA"/>
</dbReference>
<sequence>MSSYHVDVTLVQAATGQVRAGLRERKKVQTRDRLIAAALKLCDEQGFEATTVDQISDAADISPRTFNRYFATKEDVVLAPVEDMILAMTDSLDAQPRTGNEIEALINAQVQILGGQCPVGSVDLSRFETMNRIIQNAPAVNARGMELSDRKFRSISDKVAERMEVPADDARVRVIVSVYMSLMHISLDTWRCGQAGSIADSTVAADTLKATYQTFREVAKNL</sequence>
<evidence type="ECO:0000259" key="5">
    <source>
        <dbReference type="PROSITE" id="PS50977"/>
    </source>
</evidence>
<protein>
    <submittedName>
        <fullName evidence="6">TetR family transcriptional regulator</fullName>
    </submittedName>
</protein>
<dbReference type="GO" id="GO:0000976">
    <property type="term" value="F:transcription cis-regulatory region binding"/>
    <property type="evidence" value="ECO:0007669"/>
    <property type="project" value="TreeGrafter"/>
</dbReference>
<evidence type="ECO:0000256" key="2">
    <source>
        <dbReference type="ARBA" id="ARBA00023125"/>
    </source>
</evidence>
<dbReference type="InterPro" id="IPR023772">
    <property type="entry name" value="DNA-bd_HTH_TetR-type_CS"/>
</dbReference>
<gene>
    <name evidence="6" type="ORF">DFJ75_0717</name>
</gene>
<evidence type="ECO:0000313" key="7">
    <source>
        <dbReference type="Proteomes" id="UP000274762"/>
    </source>
</evidence>